<accession>A0A1U7HID1</accession>
<dbReference type="GO" id="GO:0047560">
    <property type="term" value="F:3-dehydrosphinganine reductase activity"/>
    <property type="evidence" value="ECO:0007669"/>
    <property type="project" value="UniProtKB-EC"/>
</dbReference>
<dbReference type="PRINTS" id="PR00081">
    <property type="entry name" value="GDHRDH"/>
</dbReference>
<evidence type="ECO:0000256" key="3">
    <source>
        <dbReference type="ARBA" id="ARBA00004991"/>
    </source>
</evidence>
<keyword evidence="12" id="KW-1185">Reference proteome</keyword>
<protein>
    <recommendedName>
        <fullName evidence="9">3-dehydrosphinganine reductase</fullName>
        <ecNumber evidence="9">1.1.1.102</ecNumber>
    </recommendedName>
</protein>
<dbReference type="PANTHER" id="PTHR43550">
    <property type="entry name" value="3-KETODIHYDROSPHINGOSINE REDUCTASE"/>
    <property type="match status" value="1"/>
</dbReference>
<evidence type="ECO:0000256" key="4">
    <source>
        <dbReference type="ARBA" id="ARBA00022824"/>
    </source>
</evidence>
<organism evidence="11 12">
    <name type="scientific">Hydrococcus rivularis NIES-593</name>
    <dbReference type="NCBI Taxonomy" id="1921803"/>
    <lineage>
        <taxon>Bacteria</taxon>
        <taxon>Bacillati</taxon>
        <taxon>Cyanobacteriota</taxon>
        <taxon>Cyanophyceae</taxon>
        <taxon>Pleurocapsales</taxon>
        <taxon>Hydrococcaceae</taxon>
        <taxon>Hydrococcus</taxon>
    </lineage>
</organism>
<evidence type="ECO:0000256" key="6">
    <source>
        <dbReference type="ARBA" id="ARBA00022919"/>
    </source>
</evidence>
<evidence type="ECO:0000256" key="10">
    <source>
        <dbReference type="RuleBase" id="RU000363"/>
    </source>
</evidence>
<proteinExistence type="inferred from homology"/>
<dbReference type="CDD" id="cd08939">
    <property type="entry name" value="KDSR-like_SDR_c"/>
    <property type="match status" value="1"/>
</dbReference>
<evidence type="ECO:0000256" key="8">
    <source>
        <dbReference type="ARBA" id="ARBA00023098"/>
    </source>
</evidence>
<dbReference type="EC" id="1.1.1.102" evidence="9"/>
<comment type="similarity">
    <text evidence="10">Belongs to the short-chain dehydrogenases/reductases (SDR) family.</text>
</comment>
<evidence type="ECO:0000313" key="11">
    <source>
        <dbReference type="EMBL" id="OKH23311.1"/>
    </source>
</evidence>
<keyword evidence="6" id="KW-0746">Sphingolipid metabolism</keyword>
<gene>
    <name evidence="11" type="ORF">NIES593_10675</name>
</gene>
<dbReference type="Pfam" id="PF00106">
    <property type="entry name" value="adh_short"/>
    <property type="match status" value="1"/>
</dbReference>
<dbReference type="PANTHER" id="PTHR43550:SF3">
    <property type="entry name" value="3-KETODIHYDROSPHINGOSINE REDUCTASE"/>
    <property type="match status" value="1"/>
</dbReference>
<evidence type="ECO:0000256" key="1">
    <source>
        <dbReference type="ARBA" id="ARBA00004240"/>
    </source>
</evidence>
<comment type="pathway">
    <text evidence="2">Lipid metabolism; sphingolipid metabolism.</text>
</comment>
<comment type="pathway">
    <text evidence="3">Sphingolipid metabolism.</text>
</comment>
<keyword evidence="5" id="KW-0521">NADP</keyword>
<dbReference type="AlphaFoldDB" id="A0A1U7HID1"/>
<dbReference type="RefSeq" id="WP_073599585.1">
    <property type="nucleotide sequence ID" value="NZ_MRCB01000010.1"/>
</dbReference>
<dbReference type="SUPFAM" id="SSF51735">
    <property type="entry name" value="NAD(P)-binding Rossmann-fold domains"/>
    <property type="match status" value="1"/>
</dbReference>
<evidence type="ECO:0000256" key="2">
    <source>
        <dbReference type="ARBA" id="ARBA00004760"/>
    </source>
</evidence>
<dbReference type="EMBL" id="MRCB01000010">
    <property type="protein sequence ID" value="OKH23311.1"/>
    <property type="molecule type" value="Genomic_DNA"/>
</dbReference>
<dbReference type="InterPro" id="IPR045022">
    <property type="entry name" value="KDSR-like"/>
</dbReference>
<dbReference type="Gene3D" id="3.40.50.720">
    <property type="entry name" value="NAD(P)-binding Rossmann-like Domain"/>
    <property type="match status" value="1"/>
</dbReference>
<dbReference type="GO" id="GO:0016020">
    <property type="term" value="C:membrane"/>
    <property type="evidence" value="ECO:0007669"/>
    <property type="project" value="GOC"/>
</dbReference>
<dbReference type="Proteomes" id="UP000186868">
    <property type="component" value="Unassembled WGS sequence"/>
</dbReference>
<dbReference type="InterPro" id="IPR002347">
    <property type="entry name" value="SDR_fam"/>
</dbReference>
<dbReference type="InterPro" id="IPR036291">
    <property type="entry name" value="NAD(P)-bd_dom_sf"/>
</dbReference>
<keyword evidence="7" id="KW-0560">Oxidoreductase</keyword>
<evidence type="ECO:0000313" key="12">
    <source>
        <dbReference type="Proteomes" id="UP000186868"/>
    </source>
</evidence>
<dbReference type="FunFam" id="3.40.50.720:FF:000468">
    <property type="entry name" value="Short-chain dehydrogenase, putative"/>
    <property type="match status" value="1"/>
</dbReference>
<dbReference type="PRINTS" id="PR00080">
    <property type="entry name" value="SDRFAMILY"/>
</dbReference>
<reference evidence="11 12" key="1">
    <citation type="submission" date="2016-11" db="EMBL/GenBank/DDBJ databases">
        <title>Draft Genome Sequences of Nine Cyanobacterial Strains from Diverse Habitats.</title>
        <authorList>
            <person name="Zhu T."/>
            <person name="Hou S."/>
            <person name="Lu X."/>
            <person name="Hess W.R."/>
        </authorList>
    </citation>
    <scope>NUCLEOTIDE SEQUENCE [LARGE SCALE GENOMIC DNA]</scope>
    <source>
        <strain evidence="11 12">NIES-593</strain>
    </source>
</reference>
<comment type="caution">
    <text evidence="11">The sequence shown here is derived from an EMBL/GenBank/DDBJ whole genome shotgun (WGS) entry which is preliminary data.</text>
</comment>
<dbReference type="GO" id="GO:0030148">
    <property type="term" value="P:sphingolipid biosynthetic process"/>
    <property type="evidence" value="ECO:0007669"/>
    <property type="project" value="InterPro"/>
</dbReference>
<keyword evidence="8" id="KW-0443">Lipid metabolism</keyword>
<sequence length="271" mass="29304">MKFARQHAIITGGSSGIGKATAKLLASKGANISIIARDRAKLEAAKSEIEAAKIHSKQQIFSVEADVAQRSQIEQAIQTCIATGGTPDILITSAGIASPGYFQEVPIEVFERTMAINYFGSLYSIKAVLPSMEKQKKGQIVLISSGAGLIGIYGYTPYSPSKFALRGLAESLRGELKPLGIQISIVYPPDTDTPQLEIENKSKPLETKLITRTAQTWSAQAVAREIVRGIETKKFAIAPGSEMAILGRFHSLIAPGLNWYFDRIVAKVKKQ</sequence>
<keyword evidence="4" id="KW-0256">Endoplasmic reticulum</keyword>
<comment type="subcellular location">
    <subcellularLocation>
        <location evidence="1">Endoplasmic reticulum</location>
    </subcellularLocation>
</comment>
<dbReference type="STRING" id="1921803.NIES593_10675"/>
<dbReference type="GO" id="GO:0006666">
    <property type="term" value="P:3-keto-sphinganine metabolic process"/>
    <property type="evidence" value="ECO:0007669"/>
    <property type="project" value="InterPro"/>
</dbReference>
<evidence type="ECO:0000256" key="7">
    <source>
        <dbReference type="ARBA" id="ARBA00023002"/>
    </source>
</evidence>
<evidence type="ECO:0000256" key="9">
    <source>
        <dbReference type="ARBA" id="ARBA00026112"/>
    </source>
</evidence>
<evidence type="ECO:0000256" key="5">
    <source>
        <dbReference type="ARBA" id="ARBA00022857"/>
    </source>
</evidence>
<dbReference type="OrthoDB" id="9803333at2"/>
<name>A0A1U7HID1_9CYAN</name>